<feature type="transmembrane region" description="Helical" evidence="2">
    <location>
        <begin position="15"/>
        <end position="35"/>
    </location>
</feature>
<dbReference type="GO" id="GO:0016780">
    <property type="term" value="F:phosphotransferase activity, for other substituted phosphate groups"/>
    <property type="evidence" value="ECO:0007669"/>
    <property type="project" value="TreeGrafter"/>
</dbReference>
<dbReference type="Proteomes" id="UP000886750">
    <property type="component" value="Unassembled WGS sequence"/>
</dbReference>
<evidence type="ECO:0000259" key="3">
    <source>
        <dbReference type="Pfam" id="PF02397"/>
    </source>
</evidence>
<reference evidence="4" key="1">
    <citation type="journal article" date="2021" name="PeerJ">
        <title>Extensive microbial diversity within the chicken gut microbiome revealed by metagenomics and culture.</title>
        <authorList>
            <person name="Gilroy R."/>
            <person name="Ravi A."/>
            <person name="Getino M."/>
            <person name="Pursley I."/>
            <person name="Horton D.L."/>
            <person name="Alikhan N.F."/>
            <person name="Baker D."/>
            <person name="Gharbi K."/>
            <person name="Hall N."/>
            <person name="Watson M."/>
            <person name="Adriaenssens E.M."/>
            <person name="Foster-Nyarko E."/>
            <person name="Jarju S."/>
            <person name="Secka A."/>
            <person name="Antonio M."/>
            <person name="Oren A."/>
            <person name="Chaudhuri R.R."/>
            <person name="La Ragione R."/>
            <person name="Hildebrand F."/>
            <person name="Pallen M.J."/>
        </authorList>
    </citation>
    <scope>NUCLEOTIDE SEQUENCE</scope>
    <source>
        <strain evidence="4">1345</strain>
    </source>
</reference>
<dbReference type="PANTHER" id="PTHR30576">
    <property type="entry name" value="COLANIC BIOSYNTHESIS UDP-GLUCOSE LIPID CARRIER TRANSFERASE"/>
    <property type="match status" value="1"/>
</dbReference>
<protein>
    <submittedName>
        <fullName evidence="4">Sugar transferase</fullName>
    </submittedName>
</protein>
<comment type="similarity">
    <text evidence="1">Belongs to the bacterial sugar transferase family.</text>
</comment>
<keyword evidence="4" id="KW-0808">Transferase</keyword>
<reference evidence="4" key="2">
    <citation type="submission" date="2021-04" db="EMBL/GenBank/DDBJ databases">
        <authorList>
            <person name="Gilroy R."/>
        </authorList>
    </citation>
    <scope>NUCLEOTIDE SEQUENCE</scope>
    <source>
        <strain evidence="4">1345</strain>
    </source>
</reference>
<name>A0A9D1ZUM9_9FIRM</name>
<evidence type="ECO:0000313" key="5">
    <source>
        <dbReference type="Proteomes" id="UP000886750"/>
    </source>
</evidence>
<keyword evidence="2" id="KW-0812">Transmembrane</keyword>
<evidence type="ECO:0000256" key="2">
    <source>
        <dbReference type="SAM" id="Phobius"/>
    </source>
</evidence>
<dbReference type="InterPro" id="IPR003362">
    <property type="entry name" value="Bact_transf"/>
</dbReference>
<accession>A0A9D1ZUM9</accession>
<evidence type="ECO:0000313" key="4">
    <source>
        <dbReference type="EMBL" id="HIY96477.1"/>
    </source>
</evidence>
<dbReference type="PANTHER" id="PTHR30576:SF0">
    <property type="entry name" value="UNDECAPRENYL-PHOSPHATE N-ACETYLGALACTOSAMINYL 1-PHOSPHATE TRANSFERASE-RELATED"/>
    <property type="match status" value="1"/>
</dbReference>
<proteinExistence type="inferred from homology"/>
<feature type="transmembrane region" description="Helical" evidence="2">
    <location>
        <begin position="47"/>
        <end position="67"/>
    </location>
</feature>
<dbReference type="Pfam" id="PF02397">
    <property type="entry name" value="Bac_transf"/>
    <property type="match status" value="1"/>
</dbReference>
<evidence type="ECO:0000256" key="1">
    <source>
        <dbReference type="ARBA" id="ARBA00006464"/>
    </source>
</evidence>
<dbReference type="AlphaFoldDB" id="A0A9D1ZUM9"/>
<feature type="domain" description="Bacterial sugar transferase" evidence="3">
    <location>
        <begin position="42"/>
        <end position="218"/>
    </location>
</feature>
<organism evidence="4 5">
    <name type="scientific">Candidatus Borkfalkia excrementigallinarum</name>
    <dbReference type="NCBI Taxonomy" id="2838506"/>
    <lineage>
        <taxon>Bacteria</taxon>
        <taxon>Bacillati</taxon>
        <taxon>Bacillota</taxon>
        <taxon>Clostridia</taxon>
        <taxon>Christensenellales</taxon>
        <taxon>Christensenellaceae</taxon>
        <taxon>Candidatus Borkfalkia</taxon>
    </lineage>
</organism>
<dbReference type="EMBL" id="DXCQ01000023">
    <property type="protein sequence ID" value="HIY96477.1"/>
    <property type="molecule type" value="Genomic_DNA"/>
</dbReference>
<keyword evidence="2" id="KW-0472">Membrane</keyword>
<gene>
    <name evidence="4" type="ORF">H9729_02200</name>
</gene>
<comment type="caution">
    <text evidence="4">The sequence shown here is derived from an EMBL/GenBank/DDBJ whole genome shotgun (WGS) entry which is preliminary data.</text>
</comment>
<sequence>MISNLAAPSDFLNTWWGLTLFILLDIAVLVLIIALNYRWFFKRALDILFSGIFLVAFFPFFLIFLLADAIYNKASNAYPALFSETVFQGKKGKTVRVKTFTAERVLHDESGNLLPMAERITAMGKVLRACGMEFYPALLAVFCGGLSFVGPRPMSVVDAAAVGEDAEVRFSVRPGLVSSLELYGGEALTYPDLFEEDAEYVAHINFFRDIAFFMTKIANRFRGDNNKYGACAEQGYIDWLLAEGEITAEEAKKYRREGEEHLRKVRLSDAARRNSERRDFNTFR</sequence>
<keyword evidence="2" id="KW-1133">Transmembrane helix</keyword>